<comment type="caution">
    <text evidence="2">The sequence shown here is derived from an EMBL/GenBank/DDBJ whole genome shotgun (WGS) entry which is preliminary data.</text>
</comment>
<keyword evidence="1" id="KW-1133">Transmembrane helix</keyword>
<proteinExistence type="predicted"/>
<dbReference type="AlphaFoldDB" id="E2ZM93"/>
<gene>
    <name evidence="2" type="ORF">HMPREF9436_02810</name>
</gene>
<accession>E2ZM93</accession>
<protein>
    <submittedName>
        <fullName evidence="2">Uncharacterized protein</fullName>
    </submittedName>
</protein>
<dbReference type="BioCyc" id="FCF748224-HMP:GTSS-1994-MONOMER"/>
<evidence type="ECO:0000313" key="2">
    <source>
        <dbReference type="EMBL" id="EFQ05667.1"/>
    </source>
</evidence>
<feature type="transmembrane region" description="Helical" evidence="1">
    <location>
        <begin position="20"/>
        <end position="37"/>
    </location>
</feature>
<dbReference type="HOGENOM" id="CLU_3183883_0_0_9"/>
<reference evidence="2 3" key="1">
    <citation type="submission" date="2010-08" db="EMBL/GenBank/DDBJ databases">
        <authorList>
            <person name="Weinstock G."/>
            <person name="Sodergren E."/>
            <person name="Clifton S."/>
            <person name="Fulton L."/>
            <person name="Fulton B."/>
            <person name="Courtney L."/>
            <person name="Fronick C."/>
            <person name="Harrison M."/>
            <person name="Strong C."/>
            <person name="Farmer C."/>
            <person name="Delahaunty K."/>
            <person name="Markovic C."/>
            <person name="Hall O."/>
            <person name="Minx P."/>
            <person name="Tomlinson C."/>
            <person name="Mitreva M."/>
            <person name="Hou S."/>
            <person name="Chen J."/>
            <person name="Wollam A."/>
            <person name="Pepin K.H."/>
            <person name="Johnson M."/>
            <person name="Bhonagiri V."/>
            <person name="Zhang X."/>
            <person name="Suruliraj S."/>
            <person name="Warren W."/>
            <person name="Chinwalla A."/>
            <person name="Mardis E.R."/>
            <person name="Wilson R.K."/>
        </authorList>
    </citation>
    <scope>NUCLEOTIDE SEQUENCE [LARGE SCALE GENOMIC DNA]</scope>
    <source>
        <strain evidence="2 3">KLE1255</strain>
    </source>
</reference>
<evidence type="ECO:0000256" key="1">
    <source>
        <dbReference type="SAM" id="Phobius"/>
    </source>
</evidence>
<name>E2ZM93_9FIRM</name>
<organism evidence="2 3">
    <name type="scientific">Faecalibacterium cf. prausnitzii KLE1255</name>
    <dbReference type="NCBI Taxonomy" id="748224"/>
    <lineage>
        <taxon>Bacteria</taxon>
        <taxon>Bacillati</taxon>
        <taxon>Bacillota</taxon>
        <taxon>Clostridia</taxon>
        <taxon>Eubacteriales</taxon>
        <taxon>Oscillospiraceae</taxon>
        <taxon>Faecalibacterium</taxon>
    </lineage>
</organism>
<dbReference type="EMBL" id="AECU01000207">
    <property type="protein sequence ID" value="EFQ05667.1"/>
    <property type="molecule type" value="Genomic_DNA"/>
</dbReference>
<dbReference type="Proteomes" id="UP000006028">
    <property type="component" value="Unassembled WGS sequence"/>
</dbReference>
<evidence type="ECO:0000313" key="3">
    <source>
        <dbReference type="Proteomes" id="UP000006028"/>
    </source>
</evidence>
<keyword evidence="1" id="KW-0472">Membrane</keyword>
<dbReference type="STRING" id="748224.HMPREF9436_02810"/>
<keyword evidence="1" id="KW-0812">Transmembrane</keyword>
<sequence>MRARQTEIDKFNNLWFNENEMIQALLPFFSVYTYIIVRKGQRRFMI</sequence>